<dbReference type="Pfam" id="PF07751">
    <property type="entry name" value="Abi_2"/>
    <property type="match status" value="1"/>
</dbReference>
<dbReference type="Proteomes" id="UP000564629">
    <property type="component" value="Unassembled WGS sequence"/>
</dbReference>
<accession>A0A511FC14</accession>
<dbReference type="Proteomes" id="UP000321723">
    <property type="component" value="Unassembled WGS sequence"/>
</dbReference>
<dbReference type="EMBL" id="BJVQ01000022">
    <property type="protein sequence ID" value="GEL46743.1"/>
    <property type="molecule type" value="Genomic_DNA"/>
</dbReference>
<gene>
    <name evidence="1" type="ORF">CHO01_18590</name>
    <name evidence="2" type="ORF">HNR08_001416</name>
</gene>
<proteinExistence type="predicted"/>
<name>A0A511FC14_9CELL</name>
<dbReference type="OrthoDB" id="5363652at2"/>
<organism evidence="1 3">
    <name type="scientific">Cellulomonas hominis</name>
    <dbReference type="NCBI Taxonomy" id="156981"/>
    <lineage>
        <taxon>Bacteria</taxon>
        <taxon>Bacillati</taxon>
        <taxon>Actinomycetota</taxon>
        <taxon>Actinomycetes</taxon>
        <taxon>Micrococcales</taxon>
        <taxon>Cellulomonadaceae</taxon>
        <taxon>Cellulomonas</taxon>
    </lineage>
</organism>
<evidence type="ECO:0000313" key="1">
    <source>
        <dbReference type="EMBL" id="GEL46743.1"/>
    </source>
</evidence>
<protein>
    <submittedName>
        <fullName evidence="1">Abi family protein</fullName>
    </submittedName>
    <submittedName>
        <fullName evidence="2">Abortive infection bacteriophage resistance protein</fullName>
    </submittedName>
</protein>
<evidence type="ECO:0000313" key="3">
    <source>
        <dbReference type="Proteomes" id="UP000321723"/>
    </source>
</evidence>
<dbReference type="AlphaFoldDB" id="A0A511FC14"/>
<keyword evidence="3" id="KW-1185">Reference proteome</keyword>
<evidence type="ECO:0000313" key="4">
    <source>
        <dbReference type="Proteomes" id="UP000564629"/>
    </source>
</evidence>
<reference evidence="1 3" key="1">
    <citation type="submission" date="2019-07" db="EMBL/GenBank/DDBJ databases">
        <title>Whole genome shotgun sequence of Cellulomonas hominis NBRC 16055.</title>
        <authorList>
            <person name="Hosoyama A."/>
            <person name="Uohara A."/>
            <person name="Ohji S."/>
            <person name="Ichikawa N."/>
        </authorList>
    </citation>
    <scope>NUCLEOTIDE SEQUENCE [LARGE SCALE GENOMIC DNA]</scope>
    <source>
        <strain evidence="1 3">NBRC 16055</strain>
    </source>
</reference>
<comment type="caution">
    <text evidence="1">The sequence shown here is derived from an EMBL/GenBank/DDBJ whole genome shotgun (WGS) entry which is preliminary data.</text>
</comment>
<dbReference type="InterPro" id="IPR011664">
    <property type="entry name" value="Abi_system_AbiD/AbiF-like"/>
</dbReference>
<reference evidence="2 4" key="2">
    <citation type="submission" date="2020-08" db="EMBL/GenBank/DDBJ databases">
        <title>Sequencing the genomes of 1000 actinobacteria strains.</title>
        <authorList>
            <person name="Klenk H.-P."/>
        </authorList>
    </citation>
    <scope>NUCLEOTIDE SEQUENCE [LARGE SCALE GENOMIC DNA]</scope>
    <source>
        <strain evidence="2 4">DSM 9581</strain>
    </source>
</reference>
<sequence>MGEYTKPWNSLDQQVRKLADRGVDVEPAERTAALLRAVGYYRLTGYLYPFQRSEQHRDEHGRTTTTVLSDYRPGASIEHVAQVIEFDRRLRLLVLDGVERIEVAARMQVGYALGRRSAFAHLDPATFVPSFVQHRTDERTGWATRPSRHAEWLERVARRRDGSDEAFVAHFREKYDGQMPIWALTEILELGHLSRLYQGLVDDAAREIAEAFGVPTKRLMSSWLASLNYVRNVAAHHARLLNRRLQHAPSRPRPGLAPLLDHLRAADHPQGAFGAYNALAVIAYLLRSLDAHEHWCRRLVALLDAFPASAPLPLAALGMPEGWRDLDLWRPGRTG</sequence>
<evidence type="ECO:0000313" key="2">
    <source>
        <dbReference type="EMBL" id="MBB5472680.1"/>
    </source>
</evidence>
<dbReference type="RefSeq" id="WP_146836965.1">
    <property type="nucleotide sequence ID" value="NZ_BJVQ01000022.1"/>
</dbReference>
<dbReference type="EMBL" id="JACHDN010000001">
    <property type="protein sequence ID" value="MBB5472680.1"/>
    <property type="molecule type" value="Genomic_DNA"/>
</dbReference>